<dbReference type="GO" id="GO:0006412">
    <property type="term" value="P:translation"/>
    <property type="evidence" value="ECO:0007669"/>
    <property type="project" value="UniProtKB-KW"/>
</dbReference>
<dbReference type="GO" id="GO:0005737">
    <property type="term" value="C:cytoplasm"/>
    <property type="evidence" value="ECO:0007669"/>
    <property type="project" value="UniProtKB-SubCell"/>
</dbReference>
<dbReference type="PANTHER" id="PTHR11586:SF33">
    <property type="entry name" value="AMINOACYL TRNA SYNTHASE COMPLEX-INTERACTING MULTIFUNCTIONAL PROTEIN 1"/>
    <property type="match status" value="1"/>
</dbReference>
<evidence type="ECO:0000256" key="6">
    <source>
        <dbReference type="PROSITE-ProRule" id="PRU00209"/>
    </source>
</evidence>
<keyword evidence="2" id="KW-0963">Cytoplasm</keyword>
<dbReference type="GO" id="GO:0000049">
    <property type="term" value="F:tRNA binding"/>
    <property type="evidence" value="ECO:0007669"/>
    <property type="project" value="UniProtKB-UniRule"/>
</dbReference>
<reference evidence="10" key="1">
    <citation type="submission" date="2014-12" db="EMBL/GenBank/DDBJ databases">
        <title>Insight into the proteome of Arion vulgaris.</title>
        <authorList>
            <person name="Aradska J."/>
            <person name="Bulat T."/>
            <person name="Smidak R."/>
            <person name="Sarate P."/>
            <person name="Gangsoo J."/>
            <person name="Sialana F."/>
            <person name="Bilban M."/>
            <person name="Lubec G."/>
        </authorList>
    </citation>
    <scope>NUCLEOTIDE SEQUENCE</scope>
    <source>
        <tissue evidence="10">Skin</tissue>
    </source>
</reference>
<proteinExistence type="predicted"/>
<evidence type="ECO:0000256" key="7">
    <source>
        <dbReference type="SAM" id="Coils"/>
    </source>
</evidence>
<gene>
    <name evidence="10" type="primary">ORF144354</name>
</gene>
<evidence type="ECO:0000256" key="4">
    <source>
        <dbReference type="ARBA" id="ARBA00022884"/>
    </source>
</evidence>
<dbReference type="Pfam" id="PF01588">
    <property type="entry name" value="tRNA_bind"/>
    <property type="match status" value="1"/>
</dbReference>
<feature type="coiled-coil region" evidence="7">
    <location>
        <begin position="42"/>
        <end position="106"/>
    </location>
</feature>
<feature type="compositionally biased region" description="Basic and acidic residues" evidence="8">
    <location>
        <begin position="147"/>
        <end position="164"/>
    </location>
</feature>
<dbReference type="PANTHER" id="PTHR11586">
    <property type="entry name" value="TRNA-AMINOACYLATION COFACTOR ARC1 FAMILY MEMBER"/>
    <property type="match status" value="1"/>
</dbReference>
<accession>A0A0B7AXX0</accession>
<feature type="region of interest" description="Disordered" evidence="8">
    <location>
        <begin position="129"/>
        <end position="203"/>
    </location>
</feature>
<evidence type="ECO:0000259" key="9">
    <source>
        <dbReference type="PROSITE" id="PS50886"/>
    </source>
</evidence>
<keyword evidence="5" id="KW-0648">Protein biosynthesis</keyword>
<keyword evidence="3 6" id="KW-0820">tRNA-binding</keyword>
<evidence type="ECO:0000256" key="5">
    <source>
        <dbReference type="ARBA" id="ARBA00022917"/>
    </source>
</evidence>
<dbReference type="SUPFAM" id="SSF50249">
    <property type="entry name" value="Nucleic acid-binding proteins"/>
    <property type="match status" value="1"/>
</dbReference>
<dbReference type="EMBL" id="HACG01037895">
    <property type="protein sequence ID" value="CEK84760.1"/>
    <property type="molecule type" value="Transcribed_RNA"/>
</dbReference>
<feature type="compositionally biased region" description="Low complexity" evidence="8">
    <location>
        <begin position="129"/>
        <end position="140"/>
    </location>
</feature>
<feature type="domain" description="TRNA-binding" evidence="9">
    <location>
        <begin position="208"/>
        <end position="309"/>
    </location>
</feature>
<dbReference type="Gene3D" id="2.40.50.140">
    <property type="entry name" value="Nucleic acid-binding proteins"/>
    <property type="match status" value="1"/>
</dbReference>
<sequence length="369" mass="40223">MVVTVIGQSLQHLFCGPIKHLPALFSFLHSTTQQRMATSAQFERLKARSEQTDKILADLQTQIDIIKKNAVKQAGLGEEERLIKENEQLRKEIESIRRDLIVSEIQNGVRQVPVPTKGSVLAITTSAASPAPALPTSTSLVNGTSETAKKSKEITEVSEKKSKQGDQQSAGGKRLKLDKAEKETKTDKGEGKSKKAVAVASGDEGPMNVSRLDLRVGKIVAVDKHPEADTLYVEQVDLGEGRNRTVVSGLVKHFPVNAMKDRIAVFMCNLKPSKIRGILSEAMIMCAVGPEKTEILVPPTDSVIGDKIIVEDYPGTPDEQLNPKKKIWETLKPDVKTNEDRIASFKGSHWVIPGKGVVVAPTLSNTQIS</sequence>
<feature type="compositionally biased region" description="Basic and acidic residues" evidence="8">
    <location>
        <begin position="175"/>
        <end position="193"/>
    </location>
</feature>
<dbReference type="InterPro" id="IPR012340">
    <property type="entry name" value="NA-bd_OB-fold"/>
</dbReference>
<organism evidence="10">
    <name type="scientific">Arion vulgaris</name>
    <dbReference type="NCBI Taxonomy" id="1028688"/>
    <lineage>
        <taxon>Eukaryota</taxon>
        <taxon>Metazoa</taxon>
        <taxon>Spiralia</taxon>
        <taxon>Lophotrochozoa</taxon>
        <taxon>Mollusca</taxon>
        <taxon>Gastropoda</taxon>
        <taxon>Heterobranchia</taxon>
        <taxon>Euthyneura</taxon>
        <taxon>Panpulmonata</taxon>
        <taxon>Eupulmonata</taxon>
        <taxon>Stylommatophora</taxon>
        <taxon>Helicina</taxon>
        <taxon>Arionoidea</taxon>
        <taxon>Arionidae</taxon>
        <taxon>Arion</taxon>
    </lineage>
</organism>
<name>A0A0B7AXX0_9EUPU</name>
<keyword evidence="4 6" id="KW-0694">RNA-binding</keyword>
<comment type="subcellular location">
    <subcellularLocation>
        <location evidence="1">Cytoplasm</location>
    </subcellularLocation>
</comment>
<keyword evidence="7" id="KW-0175">Coiled coil</keyword>
<dbReference type="FunFam" id="2.40.50.140:FF:000047">
    <property type="entry name" value="tyrosine--tRNA ligase, cytoplasmic isoform X2"/>
    <property type="match status" value="1"/>
</dbReference>
<dbReference type="AlphaFoldDB" id="A0A0B7AXX0"/>
<evidence type="ECO:0000256" key="1">
    <source>
        <dbReference type="ARBA" id="ARBA00004496"/>
    </source>
</evidence>
<dbReference type="InterPro" id="IPR051270">
    <property type="entry name" value="Tyrosine-tRNA_ligase_regulator"/>
</dbReference>
<dbReference type="InterPro" id="IPR002547">
    <property type="entry name" value="tRNA-bd_dom"/>
</dbReference>
<dbReference type="PROSITE" id="PS50886">
    <property type="entry name" value="TRBD"/>
    <property type="match status" value="1"/>
</dbReference>
<evidence type="ECO:0000256" key="3">
    <source>
        <dbReference type="ARBA" id="ARBA00022555"/>
    </source>
</evidence>
<protein>
    <recommendedName>
        <fullName evidence="9">tRNA-binding domain-containing protein</fullName>
    </recommendedName>
</protein>
<evidence type="ECO:0000256" key="8">
    <source>
        <dbReference type="SAM" id="MobiDB-lite"/>
    </source>
</evidence>
<evidence type="ECO:0000256" key="2">
    <source>
        <dbReference type="ARBA" id="ARBA00022490"/>
    </source>
</evidence>
<evidence type="ECO:0000313" key="10">
    <source>
        <dbReference type="EMBL" id="CEK84760.1"/>
    </source>
</evidence>
<dbReference type="CDD" id="cd02799">
    <property type="entry name" value="tRNA_bind_EMAP-II_like"/>
    <property type="match status" value="1"/>
</dbReference>